<dbReference type="InterPro" id="IPR001387">
    <property type="entry name" value="Cro/C1-type_HTH"/>
</dbReference>
<dbReference type="Pfam" id="PF13443">
    <property type="entry name" value="HTH_26"/>
    <property type="match status" value="1"/>
</dbReference>
<dbReference type="AlphaFoldDB" id="A0ABD7UAB8"/>
<proteinExistence type="predicted"/>
<dbReference type="RefSeq" id="WP_349931049.1">
    <property type="nucleotide sequence ID" value="NZ_CAXTGU010000004.1"/>
</dbReference>
<protein>
    <submittedName>
        <fullName evidence="2">Helix-turn-helix domain-containing protein</fullName>
    </submittedName>
</protein>
<dbReference type="Gene3D" id="1.10.260.40">
    <property type="entry name" value="lambda repressor-like DNA-binding domains"/>
    <property type="match status" value="1"/>
</dbReference>
<evidence type="ECO:0000313" key="3">
    <source>
        <dbReference type="Proteomes" id="UP001156218"/>
    </source>
</evidence>
<dbReference type="SUPFAM" id="SSF47413">
    <property type="entry name" value="lambda repressor-like DNA-binding domains"/>
    <property type="match status" value="1"/>
</dbReference>
<dbReference type="PROSITE" id="PS50943">
    <property type="entry name" value="HTH_CROC1"/>
    <property type="match status" value="1"/>
</dbReference>
<accession>A0ABD7UAB8</accession>
<reference evidence="2 3" key="1">
    <citation type="submission" date="2021-06" db="EMBL/GenBank/DDBJ databases">
        <title>Interrogation of the integrated mobile genetic elements in gut-associated Bacteroides with a consensus prediction approach.</title>
        <authorList>
            <person name="Campbell D.E."/>
            <person name="Leigh J.R."/>
            <person name="Kim T."/>
            <person name="England W."/>
            <person name="Whitaker R.J."/>
            <person name="Degnan P.H."/>
        </authorList>
    </citation>
    <scope>NUCLEOTIDE SEQUENCE [LARGE SCALE GENOMIC DNA]</scope>
    <source>
        <strain evidence="2 3">WAL8669</strain>
    </source>
</reference>
<name>A0ABD7UAB8_BACT4</name>
<organism evidence="2 3">
    <name type="scientific">Bacteroides thetaiotaomicron</name>
    <dbReference type="NCBI Taxonomy" id="818"/>
    <lineage>
        <taxon>Bacteria</taxon>
        <taxon>Pseudomonadati</taxon>
        <taxon>Bacteroidota</taxon>
        <taxon>Bacteroidia</taxon>
        <taxon>Bacteroidales</taxon>
        <taxon>Bacteroidaceae</taxon>
        <taxon>Bacteroides</taxon>
    </lineage>
</organism>
<gene>
    <name evidence="2" type="ORF">KQP68_03585</name>
</gene>
<dbReference type="Proteomes" id="UP001156218">
    <property type="component" value="Chromosome"/>
</dbReference>
<sequence length="52" mass="5958">MKLRNVKSKDLAEHVEVTKSTMSLFLNGKTNLGQEKIEKILDFLNIKLVITQ</sequence>
<feature type="domain" description="HTH cro/C1-type" evidence="1">
    <location>
        <begin position="2"/>
        <end position="51"/>
    </location>
</feature>
<dbReference type="InterPro" id="IPR010982">
    <property type="entry name" value="Lambda_DNA-bd_dom_sf"/>
</dbReference>
<evidence type="ECO:0000313" key="2">
    <source>
        <dbReference type="EMBL" id="UYU69092.1"/>
    </source>
</evidence>
<evidence type="ECO:0000259" key="1">
    <source>
        <dbReference type="PROSITE" id="PS50943"/>
    </source>
</evidence>
<dbReference type="CDD" id="cd00093">
    <property type="entry name" value="HTH_XRE"/>
    <property type="match status" value="1"/>
</dbReference>
<dbReference type="EMBL" id="CP083680">
    <property type="protein sequence ID" value="UYU69092.1"/>
    <property type="molecule type" value="Genomic_DNA"/>
</dbReference>